<feature type="region of interest" description="Interaction with histone H4 N-terminus" evidence="9">
    <location>
        <begin position="46"/>
        <end position="48"/>
    </location>
</feature>
<feature type="domain" description="Histone acetyl transferase HAT1 N-terminal" evidence="12">
    <location>
        <begin position="9"/>
        <end position="165"/>
    </location>
</feature>
<evidence type="ECO:0000256" key="9">
    <source>
        <dbReference type="PIRSR" id="PIRSR038084-2"/>
    </source>
</evidence>
<feature type="binding site" evidence="9">
    <location>
        <begin position="252"/>
        <end position="254"/>
    </location>
    <ligand>
        <name>acetyl-CoA</name>
        <dbReference type="ChEBI" id="CHEBI:57288"/>
    </ligand>
</feature>
<keyword evidence="4 7" id="KW-0808">Transferase</keyword>
<reference evidence="13" key="1">
    <citation type="submission" date="2023-06" db="EMBL/GenBank/DDBJ databases">
        <title>Genome-scale phylogeny and comparative genomics of the fungal order Sordariales.</title>
        <authorList>
            <consortium name="Lawrence Berkeley National Laboratory"/>
            <person name="Hensen N."/>
            <person name="Bonometti L."/>
            <person name="Westerberg I."/>
            <person name="Brannstrom I.O."/>
            <person name="Guillou S."/>
            <person name="Cros-Aarteil S."/>
            <person name="Calhoun S."/>
            <person name="Haridas S."/>
            <person name="Kuo A."/>
            <person name="Mondo S."/>
            <person name="Pangilinan J."/>
            <person name="Riley R."/>
            <person name="LaButti K."/>
            <person name="Andreopoulos B."/>
            <person name="Lipzen A."/>
            <person name="Chen C."/>
            <person name="Yanf M."/>
            <person name="Daum C."/>
            <person name="Ng V."/>
            <person name="Clum A."/>
            <person name="Steindorff A."/>
            <person name="Ohm R."/>
            <person name="Martin F."/>
            <person name="Silar P."/>
            <person name="Natvig D."/>
            <person name="Lalanne C."/>
            <person name="Gautier V."/>
            <person name="Ament-velasquez S.L."/>
            <person name="Kruys A."/>
            <person name="Hutchinson M.I."/>
            <person name="Powell A.J."/>
            <person name="Barry K."/>
            <person name="Miller A.N."/>
            <person name="Grigoriev I.V."/>
            <person name="Debuchy R."/>
            <person name="Gladieux P."/>
            <person name="Thoren M.H."/>
            <person name="Johannesson H."/>
        </authorList>
    </citation>
    <scope>NUCLEOTIDE SEQUENCE</scope>
    <source>
        <strain evidence="13">SMH3187-1</strain>
    </source>
</reference>
<keyword evidence="14" id="KW-1185">Reference proteome</keyword>
<evidence type="ECO:0000256" key="2">
    <source>
        <dbReference type="ARBA" id="ARBA00013184"/>
    </source>
</evidence>
<dbReference type="GO" id="GO:0031509">
    <property type="term" value="P:subtelomeric heterochromatin formation"/>
    <property type="evidence" value="ECO:0007669"/>
    <property type="project" value="InterPro"/>
</dbReference>
<keyword evidence="5 7" id="KW-0012">Acyltransferase</keyword>
<comment type="similarity">
    <text evidence="1 7">Belongs to the HAT1 family.</text>
</comment>
<evidence type="ECO:0000313" key="13">
    <source>
        <dbReference type="EMBL" id="KAK0738546.1"/>
    </source>
</evidence>
<dbReference type="InterPro" id="IPR017380">
    <property type="entry name" value="Hist_AcTrfase_B-typ_cat-su"/>
</dbReference>
<accession>A0AA40EHN7</accession>
<feature type="binding site" evidence="9">
    <location>
        <position position="290"/>
    </location>
    <ligand>
        <name>acetyl-CoA</name>
        <dbReference type="ChEBI" id="CHEBI:57288"/>
    </ligand>
</feature>
<evidence type="ECO:0000256" key="1">
    <source>
        <dbReference type="ARBA" id="ARBA00010543"/>
    </source>
</evidence>
<feature type="active site" description="Proton donor/acceptor" evidence="8">
    <location>
        <position position="287"/>
    </location>
</feature>
<dbReference type="InterPro" id="IPR019467">
    <property type="entry name" value="Hat1_N"/>
</dbReference>
<dbReference type="Pfam" id="PF10394">
    <property type="entry name" value="Hat1_N"/>
    <property type="match status" value="1"/>
</dbReference>
<dbReference type="EC" id="2.3.1.48" evidence="2 7"/>
<evidence type="ECO:0000256" key="3">
    <source>
        <dbReference type="ARBA" id="ARBA00021268"/>
    </source>
</evidence>
<evidence type="ECO:0000256" key="10">
    <source>
        <dbReference type="PIRSR" id="PIRSR038084-3"/>
    </source>
</evidence>
<comment type="function">
    <text evidence="7">Catalytic component of the histone acetylase B (HAT-B) complex. Has intrinsic substrate specificity that modifies lysine in recognition sequence GXGKXG. Involved in DNA double-strand break repair.</text>
</comment>
<comment type="catalytic activity">
    <reaction evidence="6 7">
        <text>L-lysyl-[protein] + acetyl-CoA = N(6)-acetyl-L-lysyl-[protein] + CoA + H(+)</text>
        <dbReference type="Rhea" id="RHEA:45948"/>
        <dbReference type="Rhea" id="RHEA-COMP:9752"/>
        <dbReference type="Rhea" id="RHEA-COMP:10731"/>
        <dbReference type="ChEBI" id="CHEBI:15378"/>
        <dbReference type="ChEBI" id="CHEBI:29969"/>
        <dbReference type="ChEBI" id="CHEBI:57287"/>
        <dbReference type="ChEBI" id="CHEBI:57288"/>
        <dbReference type="ChEBI" id="CHEBI:61930"/>
        <dbReference type="EC" id="2.3.1.48"/>
    </reaction>
</comment>
<dbReference type="GO" id="GO:0005634">
    <property type="term" value="C:nucleus"/>
    <property type="evidence" value="ECO:0007669"/>
    <property type="project" value="UniProtKB-SubCell"/>
</dbReference>
<protein>
    <recommendedName>
        <fullName evidence="3 7">Histone acetyltransferase type B catalytic subunit</fullName>
        <ecNumber evidence="2 7">2.3.1.48</ecNumber>
    </recommendedName>
</protein>
<keyword evidence="7" id="KW-0539">Nucleus</keyword>
<evidence type="ECO:0000256" key="11">
    <source>
        <dbReference type="SAM" id="MobiDB-lite"/>
    </source>
</evidence>
<evidence type="ECO:0000256" key="6">
    <source>
        <dbReference type="ARBA" id="ARBA00048017"/>
    </source>
</evidence>
<dbReference type="GO" id="GO:0000781">
    <property type="term" value="C:chromosome, telomeric region"/>
    <property type="evidence" value="ECO:0007669"/>
    <property type="project" value="GOC"/>
</dbReference>
<sequence length="482" mass="53976">MSDVADDAWTADAKEAFNVSIVRAEGTDVKVLHKFHPAHVYSIFGDDEQIYGYQGLDIGLSYNASDMRPNLRVKHTKKLKVAGEEGPTDVAEVLKQYLPEVAYQKWKDFETAIHNVRANWTPPGKLLTSVTRGDDIFEVWEGTLADPAVHQLIDRIQIFVPLFIEGGTQISYDSSDADRWTIFFLYQKKDVPDQPAQYTFNGYCTTYRFFLMLPTPPSSPTQATSSALEDLELGKDDFDLSSLPCRSRISQFIILPPFQGRGIGPLLYRAVYDRFLHHTPTVEVTVEDPNEAFDDMRDIADLYHLRSLPEFAALRLNTSLVLPSPDGWVPQNIVDPAAAEAARRKAKMAPRQFARVLEMHLMARLPDAVRPGIAPPDDDGPAVAAAAAAAKPTKEQRHELRLWNLIVGQRITRQNKDALGELEIPARIKKLDETVSSVAFDYARLLLKAEPYAEFLGGGERGAKRKAEEDPETVMAKRPKSD</sequence>
<organism evidence="13 14">
    <name type="scientific">Schizothecium vesticola</name>
    <dbReference type="NCBI Taxonomy" id="314040"/>
    <lineage>
        <taxon>Eukaryota</taxon>
        <taxon>Fungi</taxon>
        <taxon>Dikarya</taxon>
        <taxon>Ascomycota</taxon>
        <taxon>Pezizomycotina</taxon>
        <taxon>Sordariomycetes</taxon>
        <taxon>Sordariomycetidae</taxon>
        <taxon>Sordariales</taxon>
        <taxon>Schizotheciaceae</taxon>
        <taxon>Schizothecium</taxon>
    </lineage>
</organism>
<dbReference type="InterPro" id="IPR016181">
    <property type="entry name" value="Acyl_CoA_acyltransferase"/>
</dbReference>
<dbReference type="Proteomes" id="UP001172155">
    <property type="component" value="Unassembled WGS sequence"/>
</dbReference>
<dbReference type="PIRSF" id="PIRSF038084">
    <property type="entry name" value="HAT-B_cat"/>
    <property type="match status" value="1"/>
</dbReference>
<dbReference type="EMBL" id="JAUKUD010000007">
    <property type="protein sequence ID" value="KAK0738546.1"/>
    <property type="molecule type" value="Genomic_DNA"/>
</dbReference>
<dbReference type="Gene3D" id="3.90.360.10">
    <property type="entry name" value="Histone acetyl transferase 1 (HAT1), N-terminal domain"/>
    <property type="match status" value="1"/>
</dbReference>
<keyword evidence="7" id="KW-0963">Cytoplasm</keyword>
<dbReference type="AlphaFoldDB" id="A0AA40EHN7"/>
<evidence type="ECO:0000313" key="14">
    <source>
        <dbReference type="Proteomes" id="UP001172155"/>
    </source>
</evidence>
<feature type="region of interest" description="Interaction with histone H4 N-terminus" evidence="9">
    <location>
        <begin position="207"/>
        <end position="209"/>
    </location>
</feature>
<dbReference type="Pfam" id="PF21184">
    <property type="entry name" value="HAT1_C_fung"/>
    <property type="match status" value="1"/>
</dbReference>
<proteinExistence type="inferred from homology"/>
<comment type="subunit">
    <text evidence="7">Component of the HAT-B complex composed of at least HAT1 and HAT2. The HAT-B complex binds to histone H4 tail.</text>
</comment>
<dbReference type="GO" id="GO:0004402">
    <property type="term" value="F:histone acetyltransferase activity"/>
    <property type="evidence" value="ECO:0007669"/>
    <property type="project" value="UniProtKB-UniRule"/>
</dbReference>
<dbReference type="SUPFAM" id="SSF55729">
    <property type="entry name" value="Acyl-CoA N-acyltransferases (Nat)"/>
    <property type="match status" value="1"/>
</dbReference>
<dbReference type="PANTHER" id="PTHR12046">
    <property type="entry name" value="HISTONE ACETYLTRANSFERASE TYPE B CATALYTIC SUBUNIT"/>
    <property type="match status" value="1"/>
</dbReference>
<evidence type="ECO:0000259" key="12">
    <source>
        <dbReference type="Pfam" id="PF10394"/>
    </source>
</evidence>
<evidence type="ECO:0000256" key="5">
    <source>
        <dbReference type="ARBA" id="ARBA00023315"/>
    </source>
</evidence>
<comment type="caution">
    <text evidence="13">The sequence shown here is derived from an EMBL/GenBank/DDBJ whole genome shotgun (WGS) entry which is preliminary data.</text>
</comment>
<feature type="site" description="Interaction with histone H4 N-terminus" evidence="10">
    <location>
        <position position="180"/>
    </location>
</feature>
<feature type="region of interest" description="Disordered" evidence="11">
    <location>
        <begin position="458"/>
        <end position="482"/>
    </location>
</feature>
<evidence type="ECO:0000256" key="7">
    <source>
        <dbReference type="PIRNR" id="PIRNR038084"/>
    </source>
</evidence>
<dbReference type="GO" id="GO:0005737">
    <property type="term" value="C:cytoplasm"/>
    <property type="evidence" value="ECO:0007669"/>
    <property type="project" value="UniProtKB-SubCell"/>
</dbReference>
<gene>
    <name evidence="13" type="ORF">B0T18DRAFT_355653</name>
</gene>
<dbReference type="InterPro" id="IPR037113">
    <property type="entry name" value="Hat1_N_sf"/>
</dbReference>
<name>A0AA40EHN7_9PEZI</name>
<comment type="subcellular location">
    <subcellularLocation>
        <location evidence="7">Cytoplasm</location>
    </subcellularLocation>
    <subcellularLocation>
        <location evidence="7">Nucleus</location>
    </subcellularLocation>
</comment>
<dbReference type="Gene3D" id="3.40.630.30">
    <property type="match status" value="1"/>
</dbReference>
<evidence type="ECO:0000256" key="4">
    <source>
        <dbReference type="ARBA" id="ARBA00022679"/>
    </source>
</evidence>
<evidence type="ECO:0000256" key="8">
    <source>
        <dbReference type="PIRSR" id="PIRSR038084-1"/>
    </source>
</evidence>